<dbReference type="Gene3D" id="3.40.50.1980">
    <property type="entry name" value="Nitrogenase molybdenum iron protein domain"/>
    <property type="match status" value="2"/>
</dbReference>
<dbReference type="CDD" id="cd06572">
    <property type="entry name" value="Histidinol_dh"/>
    <property type="match status" value="1"/>
</dbReference>
<evidence type="ECO:0000256" key="1">
    <source>
        <dbReference type="ARBA" id="ARBA00001947"/>
    </source>
</evidence>
<dbReference type="PRINTS" id="PR00083">
    <property type="entry name" value="HOLDHDRGNASE"/>
</dbReference>
<name>A0ABP9UPV7_9BACT</name>
<sequence length="443" mass="47275">MKTLTFRDPEYPEFVATLNRRAIPSDEVRDTVAGIISDVAQRGDAALTDYARRFDHAEFGDNDWWVTADEFKAAEKAVTPETKKAIKASLKNITEFAKRSMRKDWSYKNAEGARVGERFVPFDRVGVYVPGGKAPLVSTALMTAGFARAAKVPEVLAATPCGPDGRVNDALLYALKAAGVTEVIKFGGAQAIAAMALGTATIRPVDRVFGPGNKFVVEAKRQLVGAVSIDLLPGPSEILVLADKTGDAKCIAADLLAQAEHGGDSVIGLVTDSQDLLDKVTLQIELQAATLSRGDIIREVLEKSSFALVVKNLDEAVAIANDFAPEHLSLVVAKERRILKRIRTAGAIYLGNLSPVAVGDFLAGPSHTLPTGGGGRSFSGLRADQFQRRTSIVKLGEKAVARSLPHAEEFARIEGLDAHGRSVAVRIEQPAAEPAPDSSMPEA</sequence>
<dbReference type="InterPro" id="IPR016161">
    <property type="entry name" value="Ald_DH/histidinol_DH"/>
</dbReference>
<dbReference type="SUPFAM" id="SSF53720">
    <property type="entry name" value="ALDH-like"/>
    <property type="match status" value="1"/>
</dbReference>
<dbReference type="PIRSF" id="PIRSF000099">
    <property type="entry name" value="Histidinol_dh"/>
    <property type="match status" value="1"/>
</dbReference>
<reference evidence="8 9" key="1">
    <citation type="submission" date="2024-02" db="EMBL/GenBank/DDBJ databases">
        <title>Haloferula sargassicola NBRC 104335.</title>
        <authorList>
            <person name="Ichikawa N."/>
            <person name="Katano-Makiyama Y."/>
            <person name="Hidaka K."/>
        </authorList>
    </citation>
    <scope>NUCLEOTIDE SEQUENCE [LARGE SCALE GENOMIC DNA]</scope>
    <source>
        <strain evidence="8 9">NBRC 104335</strain>
    </source>
</reference>
<dbReference type="PROSITE" id="PS00611">
    <property type="entry name" value="HISOL_DEHYDROGENASE"/>
    <property type="match status" value="1"/>
</dbReference>
<evidence type="ECO:0000256" key="5">
    <source>
        <dbReference type="ARBA" id="ARBA00023002"/>
    </source>
</evidence>
<accession>A0ABP9UPV7</accession>
<evidence type="ECO:0000256" key="3">
    <source>
        <dbReference type="ARBA" id="ARBA00022723"/>
    </source>
</evidence>
<gene>
    <name evidence="8" type="primary">hisD</name>
    <name evidence="8" type="ORF">Hsar01_02809</name>
</gene>
<dbReference type="PANTHER" id="PTHR21256:SF2">
    <property type="entry name" value="HISTIDINE BIOSYNTHESIS TRIFUNCTIONAL PROTEIN"/>
    <property type="match status" value="1"/>
</dbReference>
<dbReference type="NCBIfam" id="TIGR00069">
    <property type="entry name" value="hisD"/>
    <property type="match status" value="1"/>
</dbReference>
<dbReference type="EMBL" id="BAABRI010000015">
    <property type="protein sequence ID" value="GAA5483575.1"/>
    <property type="molecule type" value="Genomic_DNA"/>
</dbReference>
<dbReference type="Pfam" id="PF00815">
    <property type="entry name" value="Histidinol_dh"/>
    <property type="match status" value="1"/>
</dbReference>
<keyword evidence="4" id="KW-0862">Zinc</keyword>
<keyword evidence="3" id="KW-0479">Metal-binding</keyword>
<comment type="cofactor">
    <cofactor evidence="1">
        <name>Zn(2+)</name>
        <dbReference type="ChEBI" id="CHEBI:29105"/>
    </cofactor>
</comment>
<evidence type="ECO:0000313" key="9">
    <source>
        <dbReference type="Proteomes" id="UP001476282"/>
    </source>
</evidence>
<evidence type="ECO:0000313" key="8">
    <source>
        <dbReference type="EMBL" id="GAA5483575.1"/>
    </source>
</evidence>
<evidence type="ECO:0000256" key="2">
    <source>
        <dbReference type="ARBA" id="ARBA00010178"/>
    </source>
</evidence>
<evidence type="ECO:0000256" key="4">
    <source>
        <dbReference type="ARBA" id="ARBA00022833"/>
    </source>
</evidence>
<dbReference type="InterPro" id="IPR001692">
    <property type="entry name" value="Histidinol_DH_CS"/>
</dbReference>
<dbReference type="InterPro" id="IPR012131">
    <property type="entry name" value="Hstdl_DH"/>
</dbReference>
<comment type="similarity">
    <text evidence="2 6 7">Belongs to the histidinol dehydrogenase family.</text>
</comment>
<dbReference type="Proteomes" id="UP001476282">
    <property type="component" value="Unassembled WGS sequence"/>
</dbReference>
<dbReference type="InterPro" id="IPR022695">
    <property type="entry name" value="Histidinol_DH_monofunct"/>
</dbReference>
<comment type="caution">
    <text evidence="8">The sequence shown here is derived from an EMBL/GenBank/DDBJ whole genome shotgun (WGS) entry which is preliminary data.</text>
</comment>
<evidence type="ECO:0000256" key="7">
    <source>
        <dbReference type="RuleBase" id="RU004175"/>
    </source>
</evidence>
<dbReference type="Gene3D" id="1.20.5.1300">
    <property type="match status" value="1"/>
</dbReference>
<proteinExistence type="inferred from homology"/>
<organism evidence="8 9">
    <name type="scientific">Haloferula sargassicola</name>
    <dbReference type="NCBI Taxonomy" id="490096"/>
    <lineage>
        <taxon>Bacteria</taxon>
        <taxon>Pseudomonadati</taxon>
        <taxon>Verrucomicrobiota</taxon>
        <taxon>Verrucomicrobiia</taxon>
        <taxon>Verrucomicrobiales</taxon>
        <taxon>Verrucomicrobiaceae</taxon>
        <taxon>Haloferula</taxon>
    </lineage>
</organism>
<evidence type="ECO:0000256" key="6">
    <source>
        <dbReference type="PIRNR" id="PIRNR000099"/>
    </source>
</evidence>
<protein>
    <submittedName>
        <fullName evidence="8">Histidinol dehydrogenase</fullName>
    </submittedName>
</protein>
<dbReference type="RefSeq" id="WP_353567685.1">
    <property type="nucleotide sequence ID" value="NZ_BAABRI010000015.1"/>
</dbReference>
<keyword evidence="9" id="KW-1185">Reference proteome</keyword>
<dbReference type="PANTHER" id="PTHR21256">
    <property type="entry name" value="HISTIDINOL DEHYDROGENASE HDH"/>
    <property type="match status" value="1"/>
</dbReference>
<keyword evidence="5 6" id="KW-0560">Oxidoreductase</keyword>